<keyword evidence="3" id="KW-1185">Reference proteome</keyword>
<dbReference type="InterPro" id="IPR029068">
    <property type="entry name" value="Glyas_Bleomycin-R_OHBP_Dase"/>
</dbReference>
<comment type="caution">
    <text evidence="2">The sequence shown here is derived from an EMBL/GenBank/DDBJ whole genome shotgun (WGS) entry which is preliminary data.</text>
</comment>
<evidence type="ECO:0000313" key="2">
    <source>
        <dbReference type="EMBL" id="TKV57038.1"/>
    </source>
</evidence>
<protein>
    <submittedName>
        <fullName evidence="2">VOC family protein</fullName>
    </submittedName>
</protein>
<organism evidence="2 3">
    <name type="scientific">Nakamurella flava</name>
    <dbReference type="NCBI Taxonomy" id="2576308"/>
    <lineage>
        <taxon>Bacteria</taxon>
        <taxon>Bacillati</taxon>
        <taxon>Actinomycetota</taxon>
        <taxon>Actinomycetes</taxon>
        <taxon>Nakamurellales</taxon>
        <taxon>Nakamurellaceae</taxon>
        <taxon>Nakamurella</taxon>
    </lineage>
</organism>
<dbReference type="RefSeq" id="WP_137451424.1">
    <property type="nucleotide sequence ID" value="NZ_SZZH01000006.1"/>
</dbReference>
<name>A0A4U6QAS7_9ACTN</name>
<accession>A0A4U6QAS7</accession>
<feature type="domain" description="VOC" evidence="1">
    <location>
        <begin position="2"/>
        <end position="111"/>
    </location>
</feature>
<dbReference type="InterPro" id="IPR037523">
    <property type="entry name" value="VOC_core"/>
</dbReference>
<dbReference type="OrthoDB" id="2453533at2"/>
<dbReference type="Gene3D" id="3.10.180.10">
    <property type="entry name" value="2,3-Dihydroxybiphenyl 1,2-Dioxygenase, domain 1"/>
    <property type="match status" value="1"/>
</dbReference>
<reference evidence="2 3" key="1">
    <citation type="submission" date="2019-05" db="EMBL/GenBank/DDBJ databases">
        <title>Nakamurella sp. N5BH11, whole genome shotgun sequence.</title>
        <authorList>
            <person name="Tuo L."/>
        </authorList>
    </citation>
    <scope>NUCLEOTIDE SEQUENCE [LARGE SCALE GENOMIC DNA]</scope>
    <source>
        <strain evidence="2 3">N5BH11</strain>
    </source>
</reference>
<dbReference type="Pfam" id="PF00903">
    <property type="entry name" value="Glyoxalase"/>
    <property type="match status" value="1"/>
</dbReference>
<dbReference type="Proteomes" id="UP000306985">
    <property type="component" value="Unassembled WGS sequence"/>
</dbReference>
<gene>
    <name evidence="2" type="ORF">FDO65_19695</name>
</gene>
<evidence type="ECO:0000259" key="1">
    <source>
        <dbReference type="PROSITE" id="PS51819"/>
    </source>
</evidence>
<sequence>MQIDRILAQMTVTDLAVAQAWYQRLFGSAPDARPMDGLLEWHLAPTFGVQVFAEADRAGHSSLVLDVTDVDDAADRLTAAGIEHDRPLDATTVRILPLTDPDGNRIVLTSPLSG</sequence>
<dbReference type="AlphaFoldDB" id="A0A4U6QAS7"/>
<dbReference type="SUPFAM" id="SSF54593">
    <property type="entry name" value="Glyoxalase/Bleomycin resistance protein/Dihydroxybiphenyl dioxygenase"/>
    <property type="match status" value="1"/>
</dbReference>
<dbReference type="InterPro" id="IPR004360">
    <property type="entry name" value="Glyas_Fos-R_dOase_dom"/>
</dbReference>
<proteinExistence type="predicted"/>
<evidence type="ECO:0000313" key="3">
    <source>
        <dbReference type="Proteomes" id="UP000306985"/>
    </source>
</evidence>
<dbReference type="EMBL" id="SZZH01000006">
    <property type="protein sequence ID" value="TKV57038.1"/>
    <property type="molecule type" value="Genomic_DNA"/>
</dbReference>
<dbReference type="PROSITE" id="PS51819">
    <property type="entry name" value="VOC"/>
    <property type="match status" value="1"/>
</dbReference>